<dbReference type="Gene3D" id="3.40.190.10">
    <property type="entry name" value="Periplasmic binding protein-like II"/>
    <property type="match status" value="2"/>
</dbReference>
<reference evidence="3" key="1">
    <citation type="journal article" date="2019" name="Int. J. Syst. Evol. Microbiol.">
        <title>The Global Catalogue of Microorganisms (GCM) 10K type strain sequencing project: providing services to taxonomists for standard genome sequencing and annotation.</title>
        <authorList>
            <consortium name="The Broad Institute Genomics Platform"/>
            <consortium name="The Broad Institute Genome Sequencing Center for Infectious Disease"/>
            <person name="Wu L."/>
            <person name="Ma J."/>
        </authorList>
    </citation>
    <scope>NUCLEOTIDE SEQUENCE [LARGE SCALE GENOMIC DNA]</scope>
    <source>
        <strain evidence="3">JCM 15608</strain>
    </source>
</reference>
<accession>A0ABP3WGA0</accession>
<proteinExistence type="predicted"/>
<feature type="signal peptide" evidence="1">
    <location>
        <begin position="1"/>
        <end position="21"/>
    </location>
</feature>
<dbReference type="PANTHER" id="PTHR38834:SF3">
    <property type="entry name" value="SOLUTE-BINDING PROTEIN FAMILY 3_N-TERMINAL DOMAIN-CONTAINING PROTEIN"/>
    <property type="match status" value="1"/>
</dbReference>
<dbReference type="PANTHER" id="PTHR38834">
    <property type="entry name" value="PERIPLASMIC SUBSTRATE BINDING PROTEIN FAMILY 3"/>
    <property type="match status" value="1"/>
</dbReference>
<sequence length="249" mass="28074">MPLKVIIILLLFTTQPGYSVAASRESSELMVVANTNSLLQYQDDGVNKGPSIEILNGILTEAQLQADVSFMPWARAFSIANNRPNTLILSMIRTAERESSFYWLLKVSHIVRVFISLKSKPENYVDSIEQAKQKIIAVILDSAAHKELTIAGFSEQENLYIVSSDEQMVKLLATGRVDLVYTDPNNVTSYLKKINMPHVEIRYKEISVQNQRNGYIGLSINSDKEIVEQLQQAAKRFSKTTEYTSLLLQ</sequence>
<organism evidence="2 3">
    <name type="scientific">Colwellia asteriadis</name>
    <dbReference type="NCBI Taxonomy" id="517723"/>
    <lineage>
        <taxon>Bacteria</taxon>
        <taxon>Pseudomonadati</taxon>
        <taxon>Pseudomonadota</taxon>
        <taxon>Gammaproteobacteria</taxon>
        <taxon>Alteromonadales</taxon>
        <taxon>Colwelliaceae</taxon>
        <taxon>Colwellia</taxon>
    </lineage>
</organism>
<dbReference type="SUPFAM" id="SSF53850">
    <property type="entry name" value="Periplasmic binding protein-like II"/>
    <property type="match status" value="1"/>
</dbReference>
<dbReference type="RefSeq" id="WP_343814906.1">
    <property type="nucleotide sequence ID" value="NZ_BAAAFA010000002.1"/>
</dbReference>
<keyword evidence="3" id="KW-1185">Reference proteome</keyword>
<feature type="chain" id="PRO_5046492117" evidence="1">
    <location>
        <begin position="22"/>
        <end position="249"/>
    </location>
</feature>
<evidence type="ECO:0000313" key="2">
    <source>
        <dbReference type="EMBL" id="GAA0812414.1"/>
    </source>
</evidence>
<gene>
    <name evidence="2" type="ORF">GCM10009111_06290</name>
</gene>
<dbReference type="EMBL" id="BAAAFA010000002">
    <property type="protein sequence ID" value="GAA0812414.1"/>
    <property type="molecule type" value="Genomic_DNA"/>
</dbReference>
<name>A0ABP3WGA0_9GAMM</name>
<comment type="caution">
    <text evidence="2">The sequence shown here is derived from an EMBL/GenBank/DDBJ whole genome shotgun (WGS) entry which is preliminary data.</text>
</comment>
<evidence type="ECO:0000313" key="3">
    <source>
        <dbReference type="Proteomes" id="UP001500021"/>
    </source>
</evidence>
<protein>
    <submittedName>
        <fullName evidence="2">Transporter substrate-binding domain-containing protein</fullName>
    </submittedName>
</protein>
<dbReference type="Proteomes" id="UP001500021">
    <property type="component" value="Unassembled WGS sequence"/>
</dbReference>
<keyword evidence="1" id="KW-0732">Signal</keyword>
<evidence type="ECO:0000256" key="1">
    <source>
        <dbReference type="SAM" id="SignalP"/>
    </source>
</evidence>